<evidence type="ECO:0000256" key="1">
    <source>
        <dbReference type="ARBA" id="ARBA00001974"/>
    </source>
</evidence>
<accession>X0Q7W1</accession>
<gene>
    <name evidence="9" type="ORF">RW1_041_00630</name>
</gene>
<evidence type="ECO:0000259" key="8">
    <source>
        <dbReference type="Pfam" id="PF02771"/>
    </source>
</evidence>
<evidence type="ECO:0000259" key="7">
    <source>
        <dbReference type="Pfam" id="PF02770"/>
    </source>
</evidence>
<dbReference type="InterPro" id="IPR009075">
    <property type="entry name" value="AcylCo_DH/oxidase_C"/>
</dbReference>
<evidence type="ECO:0000256" key="5">
    <source>
        <dbReference type="RuleBase" id="RU362125"/>
    </source>
</evidence>
<evidence type="ECO:0008006" key="11">
    <source>
        <dbReference type="Google" id="ProtNLM"/>
    </source>
</evidence>
<dbReference type="Pfam" id="PF02770">
    <property type="entry name" value="Acyl-CoA_dh_M"/>
    <property type="match status" value="1"/>
</dbReference>
<evidence type="ECO:0000256" key="3">
    <source>
        <dbReference type="ARBA" id="ARBA00022630"/>
    </source>
</evidence>
<dbReference type="InterPro" id="IPR009100">
    <property type="entry name" value="AcylCoA_DH/oxidase_NM_dom_sf"/>
</dbReference>
<feature type="domain" description="Acyl-CoA dehydrogenase/oxidase N-terminal" evidence="8">
    <location>
        <begin position="8"/>
        <end position="125"/>
    </location>
</feature>
<evidence type="ECO:0000256" key="4">
    <source>
        <dbReference type="ARBA" id="ARBA00022827"/>
    </source>
</evidence>
<dbReference type="InterPro" id="IPR013786">
    <property type="entry name" value="AcylCoA_DH/ox_N"/>
</dbReference>
<keyword evidence="3 5" id="KW-0285">Flavoprotein</keyword>
<dbReference type="PANTHER" id="PTHR43884">
    <property type="entry name" value="ACYL-COA DEHYDROGENASE"/>
    <property type="match status" value="1"/>
</dbReference>
<keyword evidence="10" id="KW-1185">Reference proteome</keyword>
<dbReference type="RefSeq" id="WP_037236627.1">
    <property type="nucleotide sequence ID" value="NZ_BAWF01000041.1"/>
</dbReference>
<dbReference type="InterPro" id="IPR006091">
    <property type="entry name" value="Acyl-CoA_Oxase/DH_mid-dom"/>
</dbReference>
<dbReference type="EMBL" id="BAWF01000041">
    <property type="protein sequence ID" value="GAF47517.1"/>
    <property type="molecule type" value="Genomic_DNA"/>
</dbReference>
<organism evidence="9 10">
    <name type="scientific">Rhodococcus wratislaviensis NBRC 100605</name>
    <dbReference type="NCBI Taxonomy" id="1219028"/>
    <lineage>
        <taxon>Bacteria</taxon>
        <taxon>Bacillati</taxon>
        <taxon>Actinomycetota</taxon>
        <taxon>Actinomycetes</taxon>
        <taxon>Mycobacteriales</taxon>
        <taxon>Nocardiaceae</taxon>
        <taxon>Rhodococcus</taxon>
    </lineage>
</organism>
<evidence type="ECO:0000259" key="6">
    <source>
        <dbReference type="Pfam" id="PF00441"/>
    </source>
</evidence>
<reference evidence="9 10" key="1">
    <citation type="submission" date="2014-02" db="EMBL/GenBank/DDBJ databases">
        <title>Whole genome shotgun sequence of Rhodococcus wratislaviensis NBRC 100605.</title>
        <authorList>
            <person name="Hosoyama A."/>
            <person name="Tsuchikane K."/>
            <person name="Yoshida I."/>
            <person name="Ohji S."/>
            <person name="Ichikawa N."/>
            <person name="Yamazoe A."/>
            <person name="Fujita N."/>
        </authorList>
    </citation>
    <scope>NUCLEOTIDE SEQUENCE [LARGE SCALE GENOMIC DNA]</scope>
    <source>
        <strain evidence="9 10">NBRC 100605</strain>
    </source>
</reference>
<dbReference type="InterPro" id="IPR046373">
    <property type="entry name" value="Acyl-CoA_Oxase/DH_mid-dom_sf"/>
</dbReference>
<dbReference type="GO" id="GO:0003995">
    <property type="term" value="F:acyl-CoA dehydrogenase activity"/>
    <property type="evidence" value="ECO:0007669"/>
    <property type="project" value="TreeGrafter"/>
</dbReference>
<comment type="similarity">
    <text evidence="2 5">Belongs to the acyl-CoA dehydrogenase family.</text>
</comment>
<name>X0Q7W1_RHOWR</name>
<comment type="cofactor">
    <cofactor evidence="1 5">
        <name>FAD</name>
        <dbReference type="ChEBI" id="CHEBI:57692"/>
    </cofactor>
</comment>
<feature type="domain" description="Acyl-CoA oxidase/dehydrogenase middle" evidence="7">
    <location>
        <begin position="133"/>
        <end position="237"/>
    </location>
</feature>
<dbReference type="Gene3D" id="2.40.110.10">
    <property type="entry name" value="Butyryl-CoA Dehydrogenase, subunit A, domain 2"/>
    <property type="match status" value="1"/>
</dbReference>
<dbReference type="Gene3D" id="1.20.140.10">
    <property type="entry name" value="Butyryl-CoA Dehydrogenase, subunit A, domain 3"/>
    <property type="match status" value="1"/>
</dbReference>
<dbReference type="InterPro" id="IPR037069">
    <property type="entry name" value="AcylCoA_DH/ox_N_sf"/>
</dbReference>
<dbReference type="Proteomes" id="UP000019491">
    <property type="component" value="Unassembled WGS sequence"/>
</dbReference>
<keyword evidence="5" id="KW-0560">Oxidoreductase</keyword>
<evidence type="ECO:0000313" key="10">
    <source>
        <dbReference type="Proteomes" id="UP000019491"/>
    </source>
</evidence>
<evidence type="ECO:0000256" key="2">
    <source>
        <dbReference type="ARBA" id="ARBA00009347"/>
    </source>
</evidence>
<dbReference type="GO" id="GO:0050660">
    <property type="term" value="F:flavin adenine dinucleotide binding"/>
    <property type="evidence" value="ECO:0007669"/>
    <property type="project" value="InterPro"/>
</dbReference>
<dbReference type="Pfam" id="PF02771">
    <property type="entry name" value="Acyl-CoA_dh_N"/>
    <property type="match status" value="1"/>
</dbReference>
<dbReference type="GO" id="GO:0033539">
    <property type="term" value="P:fatty acid beta-oxidation using acyl-CoA dehydrogenase"/>
    <property type="evidence" value="ECO:0007669"/>
    <property type="project" value="TreeGrafter"/>
</dbReference>
<dbReference type="SUPFAM" id="SSF56645">
    <property type="entry name" value="Acyl-CoA dehydrogenase NM domain-like"/>
    <property type="match status" value="1"/>
</dbReference>
<evidence type="ECO:0000313" key="9">
    <source>
        <dbReference type="EMBL" id="GAF47517.1"/>
    </source>
</evidence>
<comment type="caution">
    <text evidence="9">The sequence shown here is derived from an EMBL/GenBank/DDBJ whole genome shotgun (WGS) entry which is preliminary data.</text>
</comment>
<dbReference type="CDD" id="cd00567">
    <property type="entry name" value="ACAD"/>
    <property type="match status" value="1"/>
</dbReference>
<dbReference type="AlphaFoldDB" id="X0Q7W1"/>
<protein>
    <recommendedName>
        <fullName evidence="11">Acyl-CoA dehydrogenase</fullName>
    </recommendedName>
</protein>
<dbReference type="OrthoDB" id="2769798at2"/>
<dbReference type="SUPFAM" id="SSF47203">
    <property type="entry name" value="Acyl-CoA dehydrogenase C-terminal domain-like"/>
    <property type="match status" value="1"/>
</dbReference>
<dbReference type="PANTHER" id="PTHR43884:SF12">
    <property type="entry name" value="ISOVALERYL-COA DEHYDROGENASE, MITOCHONDRIAL-RELATED"/>
    <property type="match status" value="1"/>
</dbReference>
<dbReference type="Gene3D" id="1.10.540.10">
    <property type="entry name" value="Acyl-CoA dehydrogenase/oxidase, N-terminal domain"/>
    <property type="match status" value="1"/>
</dbReference>
<dbReference type="InterPro" id="IPR036250">
    <property type="entry name" value="AcylCo_DH-like_C"/>
</dbReference>
<feature type="domain" description="Acyl-CoA dehydrogenase/oxidase C-terminal" evidence="6">
    <location>
        <begin position="249"/>
        <end position="387"/>
    </location>
</feature>
<dbReference type="GO" id="GO:0046359">
    <property type="term" value="P:butyrate catabolic process"/>
    <property type="evidence" value="ECO:0007669"/>
    <property type="project" value="TreeGrafter"/>
</dbReference>
<proteinExistence type="inferred from homology"/>
<sequence length="414" mass="44404">MTIHFDLSPEQQKLKVDARNFARVHLEPRVHRIRTASGPGAAAAVMQEAHQAAVQEFGIIKRIAPPEFGGTAIGGVDAAVMWEELATVMPEIFDSFAGLMLVLGPIMKAGTPEQHQRLLAPLLNGSTPAPVAAMALSEPGGTANFDAPPPAPGLQTTAVRDGDEWVITGDKEWGAHLGGWDGNGPDLMIVICRTPAGISLIAIERKQLAPDNFTVVEHHDTAGLRGTLTSRIRLDNVRVPIENLIGAEGDGPALASQTFIASAAAVAVLATASMRAAFDDAYRFATTETRNGPVPIIDHRVVADVLSQAKGRIEATRLIAWRAMDATATGNPNAVEWCLHAKIFGSETAVDVINQLIRVVGIQAYKRSFPIIHRLFDALAYPIFQGGNISIRLRQLQDLLKSEEWNPLQASGMS</sequence>
<keyword evidence="4 5" id="KW-0274">FAD</keyword>
<dbReference type="Pfam" id="PF00441">
    <property type="entry name" value="Acyl-CoA_dh_1"/>
    <property type="match status" value="1"/>
</dbReference>